<dbReference type="Proteomes" id="UP001489004">
    <property type="component" value="Unassembled WGS sequence"/>
</dbReference>
<accession>A0AAW1QFM0</accession>
<protein>
    <submittedName>
        <fullName evidence="3">Uncharacterized protein</fullName>
    </submittedName>
</protein>
<feature type="signal peptide" evidence="2">
    <location>
        <begin position="1"/>
        <end position="24"/>
    </location>
</feature>
<keyword evidence="4" id="KW-1185">Reference proteome</keyword>
<evidence type="ECO:0000256" key="2">
    <source>
        <dbReference type="SAM" id="SignalP"/>
    </source>
</evidence>
<evidence type="ECO:0000256" key="1">
    <source>
        <dbReference type="SAM" id="MobiDB-lite"/>
    </source>
</evidence>
<feature type="compositionally biased region" description="Polar residues" evidence="1">
    <location>
        <begin position="233"/>
        <end position="254"/>
    </location>
</feature>
<evidence type="ECO:0000313" key="4">
    <source>
        <dbReference type="Proteomes" id="UP001489004"/>
    </source>
</evidence>
<name>A0AAW1QFM0_9CHLO</name>
<sequence>MRRLYRLTASWALCLSWVLLICSAQPQTFLRPLVQTSLQGVTWILDQNYSLPEGDTRRPQCEMQMEFRLLFVQPLGFQAAMQMINNLKEPVYAWQVGFEFASPSNVTISHVTEGIQLPTTSEFLAATDAAAQAAQTALVASLRGTDEASLVQPITQGGAADTTAPSQAPAPAPIPDGSVDFSELALTESLSQQAASGIADSALANAPLVSAFEGPPAQLLPLATPAPVVEAVSQQATSSPDPTATQQSVNSPGSPTGMAHGDPQVTAG</sequence>
<feature type="region of interest" description="Disordered" evidence="1">
    <location>
        <begin position="230"/>
        <end position="268"/>
    </location>
</feature>
<dbReference type="EMBL" id="JALJOR010000003">
    <property type="protein sequence ID" value="KAK9820189.1"/>
    <property type="molecule type" value="Genomic_DNA"/>
</dbReference>
<organism evidence="3 4">
    <name type="scientific">[Myrmecia] bisecta</name>
    <dbReference type="NCBI Taxonomy" id="41462"/>
    <lineage>
        <taxon>Eukaryota</taxon>
        <taxon>Viridiplantae</taxon>
        <taxon>Chlorophyta</taxon>
        <taxon>core chlorophytes</taxon>
        <taxon>Trebouxiophyceae</taxon>
        <taxon>Trebouxiales</taxon>
        <taxon>Trebouxiaceae</taxon>
        <taxon>Myrmecia</taxon>
    </lineage>
</organism>
<reference evidence="3 4" key="1">
    <citation type="journal article" date="2024" name="Nat. Commun.">
        <title>Phylogenomics reveals the evolutionary origins of lichenization in chlorophyte algae.</title>
        <authorList>
            <person name="Puginier C."/>
            <person name="Libourel C."/>
            <person name="Otte J."/>
            <person name="Skaloud P."/>
            <person name="Haon M."/>
            <person name="Grisel S."/>
            <person name="Petersen M."/>
            <person name="Berrin J.G."/>
            <person name="Delaux P.M."/>
            <person name="Dal Grande F."/>
            <person name="Keller J."/>
        </authorList>
    </citation>
    <scope>NUCLEOTIDE SEQUENCE [LARGE SCALE GENOMIC DNA]</scope>
    <source>
        <strain evidence="3 4">SAG 2043</strain>
    </source>
</reference>
<keyword evidence="2" id="KW-0732">Signal</keyword>
<evidence type="ECO:0000313" key="3">
    <source>
        <dbReference type="EMBL" id="KAK9820189.1"/>
    </source>
</evidence>
<proteinExistence type="predicted"/>
<comment type="caution">
    <text evidence="3">The sequence shown here is derived from an EMBL/GenBank/DDBJ whole genome shotgun (WGS) entry which is preliminary data.</text>
</comment>
<feature type="region of interest" description="Disordered" evidence="1">
    <location>
        <begin position="156"/>
        <end position="179"/>
    </location>
</feature>
<dbReference type="AlphaFoldDB" id="A0AAW1QFM0"/>
<gene>
    <name evidence="3" type="ORF">WJX72_007302</name>
</gene>
<feature type="chain" id="PRO_5043508823" evidence="2">
    <location>
        <begin position="25"/>
        <end position="268"/>
    </location>
</feature>